<sequence>MTILKLSNHLQRNMNNKGYILVWFSLLFCPVVAHALPDENFEQWQISLTSAPTGETVISDSLLDNYFEPVNPMNGILAWDTKNHHKGEIFLSQSMSDNSSAASFLNSDIQTSFVHIGGNLRLNNGRVPLYLLGGLGVSHIDTNSDELGSSTHPSANVGLAAEFPVNKAINLKFETRVIATFYEGNDEMFCDTGECAINGSSNFWYQADVSAGVVFKF</sequence>
<evidence type="ECO:0008006" key="3">
    <source>
        <dbReference type="Google" id="ProtNLM"/>
    </source>
</evidence>
<comment type="caution">
    <text evidence="1">The sequence shown here is derived from an EMBL/GenBank/DDBJ whole genome shotgun (WGS) entry which is preliminary data.</text>
</comment>
<proteinExistence type="predicted"/>
<accession>A0A4U1BAJ6</accession>
<evidence type="ECO:0000313" key="1">
    <source>
        <dbReference type="EMBL" id="TKB47167.1"/>
    </source>
</evidence>
<dbReference type="InterPro" id="IPR011250">
    <property type="entry name" value="OMP/PagP_B-barrel"/>
</dbReference>
<dbReference type="Gene3D" id="2.40.160.20">
    <property type="match status" value="1"/>
</dbReference>
<protein>
    <recommendedName>
        <fullName evidence="3">Porin family protein</fullName>
    </recommendedName>
</protein>
<reference evidence="1 2" key="1">
    <citation type="submission" date="2019-04" db="EMBL/GenBank/DDBJ databases">
        <title>Thalassotalea guangxiensis sp. nov., isolated from sediment of the coastal wetland.</title>
        <authorList>
            <person name="Zheng S."/>
            <person name="Zhang D."/>
        </authorList>
    </citation>
    <scope>NUCLEOTIDE SEQUENCE [LARGE SCALE GENOMIC DNA]</scope>
    <source>
        <strain evidence="1 2">ZS-4</strain>
    </source>
</reference>
<organism evidence="1 2">
    <name type="scientific">Thalassotalea mangrovi</name>
    <dbReference type="NCBI Taxonomy" id="2572245"/>
    <lineage>
        <taxon>Bacteria</taxon>
        <taxon>Pseudomonadati</taxon>
        <taxon>Pseudomonadota</taxon>
        <taxon>Gammaproteobacteria</taxon>
        <taxon>Alteromonadales</taxon>
        <taxon>Colwelliaceae</taxon>
        <taxon>Thalassotalea</taxon>
    </lineage>
</organism>
<dbReference type="AlphaFoldDB" id="A0A4U1BAJ6"/>
<dbReference type="EMBL" id="SWDB01000004">
    <property type="protein sequence ID" value="TKB47167.1"/>
    <property type="molecule type" value="Genomic_DNA"/>
</dbReference>
<dbReference type="Proteomes" id="UP000307999">
    <property type="component" value="Unassembled WGS sequence"/>
</dbReference>
<gene>
    <name evidence="1" type="ORF">E8M12_02605</name>
</gene>
<keyword evidence="2" id="KW-1185">Reference proteome</keyword>
<evidence type="ECO:0000313" key="2">
    <source>
        <dbReference type="Proteomes" id="UP000307999"/>
    </source>
</evidence>
<name>A0A4U1BAJ6_9GAMM</name>
<dbReference type="OrthoDB" id="5591863at2"/>
<dbReference type="SUPFAM" id="SSF56925">
    <property type="entry name" value="OMPA-like"/>
    <property type="match status" value="1"/>
</dbReference>